<dbReference type="Proteomes" id="UP000789901">
    <property type="component" value="Unassembled WGS sequence"/>
</dbReference>
<feature type="compositionally biased region" description="Pro residues" evidence="6">
    <location>
        <begin position="151"/>
        <end position="164"/>
    </location>
</feature>
<evidence type="ECO:0000256" key="4">
    <source>
        <dbReference type="ARBA" id="ARBA00023163"/>
    </source>
</evidence>
<keyword evidence="2" id="KW-0805">Transcription regulation</keyword>
<dbReference type="InterPro" id="IPR001289">
    <property type="entry name" value="NFYA"/>
</dbReference>
<gene>
    <name evidence="7" type="ORF">GMARGA_LOCUS837</name>
</gene>
<feature type="compositionally biased region" description="Basic and acidic residues" evidence="6">
    <location>
        <begin position="167"/>
        <end position="193"/>
    </location>
</feature>
<dbReference type="EMBL" id="CAJVQB010000168">
    <property type="protein sequence ID" value="CAG8472334.1"/>
    <property type="molecule type" value="Genomic_DNA"/>
</dbReference>
<keyword evidence="8" id="KW-1185">Reference proteome</keyword>
<keyword evidence="5" id="KW-0539">Nucleus</keyword>
<name>A0ABM8VXM2_GIGMA</name>
<dbReference type="PROSITE" id="PS51152">
    <property type="entry name" value="NFYA_HAP2_2"/>
    <property type="match status" value="1"/>
</dbReference>
<organism evidence="7 8">
    <name type="scientific">Gigaspora margarita</name>
    <dbReference type="NCBI Taxonomy" id="4874"/>
    <lineage>
        <taxon>Eukaryota</taxon>
        <taxon>Fungi</taxon>
        <taxon>Fungi incertae sedis</taxon>
        <taxon>Mucoromycota</taxon>
        <taxon>Glomeromycotina</taxon>
        <taxon>Glomeromycetes</taxon>
        <taxon>Diversisporales</taxon>
        <taxon>Gigasporaceae</taxon>
        <taxon>Gigaspora</taxon>
    </lineage>
</organism>
<proteinExistence type="predicted"/>
<evidence type="ECO:0000256" key="3">
    <source>
        <dbReference type="ARBA" id="ARBA00023125"/>
    </source>
</evidence>
<comment type="subcellular location">
    <subcellularLocation>
        <location evidence="1">Nucleus</location>
    </subcellularLocation>
</comment>
<evidence type="ECO:0000313" key="8">
    <source>
        <dbReference type="Proteomes" id="UP000789901"/>
    </source>
</evidence>
<sequence>MENQVLYPLQQHFVQQSTSQIDSNNIDLYDVNAVNVGHTNDNRMLCPPVYDNHNEQCLFSQQFDQVGQPLVGMIPYPNPILTDTPTYEMDQMDLKPVLTPPDKPYHVFPPHPSPPTQYLVDERIYGCVDNRSMMSNNSHVTISTEEIKQVPSPPTSPHPIPQPPAEASKKLVQKEECKPEKTEPIGKNEKTVSTEKVDEGLPISINPKQKNRILKRRIARGRFLNTNDTANARRQNFDNFNTFPRDLSEYFHPNTHFLFPIETNPVSEVNSWGVTTELTNLDNTCRMNVYFDGNNVNASTSSAISPISPISPFVTTAPTSATSPIQVQTVYESSNNDYLPQSQMLQLSYPPSFAANNIGWDFHN</sequence>
<evidence type="ECO:0000256" key="5">
    <source>
        <dbReference type="ARBA" id="ARBA00023242"/>
    </source>
</evidence>
<evidence type="ECO:0000256" key="2">
    <source>
        <dbReference type="ARBA" id="ARBA00023015"/>
    </source>
</evidence>
<reference evidence="7 8" key="1">
    <citation type="submission" date="2021-06" db="EMBL/GenBank/DDBJ databases">
        <authorList>
            <person name="Kallberg Y."/>
            <person name="Tangrot J."/>
            <person name="Rosling A."/>
        </authorList>
    </citation>
    <scope>NUCLEOTIDE SEQUENCE [LARGE SCALE GENOMIC DNA]</scope>
    <source>
        <strain evidence="7 8">120-4 pot B 10/14</strain>
    </source>
</reference>
<evidence type="ECO:0000313" key="7">
    <source>
        <dbReference type="EMBL" id="CAG8472334.1"/>
    </source>
</evidence>
<comment type="caution">
    <text evidence="7">The sequence shown here is derived from an EMBL/GenBank/DDBJ whole genome shotgun (WGS) entry which is preliminary data.</text>
</comment>
<accession>A0ABM8VXM2</accession>
<keyword evidence="3" id="KW-0238">DNA-binding</keyword>
<evidence type="ECO:0000256" key="6">
    <source>
        <dbReference type="SAM" id="MobiDB-lite"/>
    </source>
</evidence>
<feature type="region of interest" description="Disordered" evidence="6">
    <location>
        <begin position="145"/>
        <end position="193"/>
    </location>
</feature>
<evidence type="ECO:0000256" key="1">
    <source>
        <dbReference type="ARBA" id="ARBA00004123"/>
    </source>
</evidence>
<protein>
    <submittedName>
        <fullName evidence="7">28625_t:CDS:1</fullName>
    </submittedName>
</protein>
<keyword evidence="4" id="KW-0804">Transcription</keyword>